<gene>
    <name evidence="2" type="ORF">METZ01_LOCUS100373</name>
</gene>
<evidence type="ECO:0000313" key="2">
    <source>
        <dbReference type="EMBL" id="SVA47519.1"/>
    </source>
</evidence>
<dbReference type="InterPro" id="IPR002372">
    <property type="entry name" value="PQQ_rpt_dom"/>
</dbReference>
<dbReference type="PANTHER" id="PTHR34512">
    <property type="entry name" value="CELL SURFACE PROTEIN"/>
    <property type="match status" value="1"/>
</dbReference>
<name>A0A381W4N6_9ZZZZ</name>
<dbReference type="PANTHER" id="PTHR34512:SF30">
    <property type="entry name" value="OUTER MEMBRANE PROTEIN ASSEMBLY FACTOR BAMB"/>
    <property type="match status" value="1"/>
</dbReference>
<protein>
    <recommendedName>
        <fullName evidence="1">Pyrrolo-quinoline quinone repeat domain-containing protein</fullName>
    </recommendedName>
</protein>
<feature type="domain" description="Pyrrolo-quinoline quinone repeat" evidence="1">
    <location>
        <begin position="38"/>
        <end position="236"/>
    </location>
</feature>
<dbReference type="Pfam" id="PF13360">
    <property type="entry name" value="PQQ_2"/>
    <property type="match status" value="2"/>
</dbReference>
<sequence length="400" mass="42575">MFFWVDSSGQAQEWTRFRGPNGTGISLAKGIPSKFTLGDANWRVALKGEGHSSPVLWGGRVFVTGSDRAKGAFIVQCLKAVDGSVAWAVSRPQKSYRTHQYNHLTSSTPATDGKRLVVLVSEPGAHTLFALDLEGEKLWERTFETIISNHGSGVSPVFHGDRVILAGDEESQSFLAALDAATGNMLWKTDRANVKTAFSTPCRFVDPSGTEGLLFNSMAHGITFVDPSTGKTFWEQGGLFDKRTVSSCLVADGLPIGTCGSGQGGNYLVAVKPGSAAKGAPPSLAYKLRRSIPYVPTSLAKDGLLYLWGDAGIVSCVRAKSGAIAWQERVEGRFFGSPVWVEGRLFCISTTGKVVVIGATDKFKPIAVNDLGEASNATPALGADRMYLRTLGHLVSLGGG</sequence>
<feature type="domain" description="Pyrrolo-quinoline quinone repeat" evidence="1">
    <location>
        <begin position="301"/>
        <end position="360"/>
    </location>
</feature>
<dbReference type="EMBL" id="UINC01010706">
    <property type="protein sequence ID" value="SVA47519.1"/>
    <property type="molecule type" value="Genomic_DNA"/>
</dbReference>
<dbReference type="InterPro" id="IPR015943">
    <property type="entry name" value="WD40/YVTN_repeat-like_dom_sf"/>
</dbReference>
<dbReference type="AlphaFoldDB" id="A0A381W4N6"/>
<proteinExistence type="predicted"/>
<organism evidence="2">
    <name type="scientific">marine metagenome</name>
    <dbReference type="NCBI Taxonomy" id="408172"/>
    <lineage>
        <taxon>unclassified sequences</taxon>
        <taxon>metagenomes</taxon>
        <taxon>ecological metagenomes</taxon>
    </lineage>
</organism>
<evidence type="ECO:0000259" key="1">
    <source>
        <dbReference type="Pfam" id="PF13360"/>
    </source>
</evidence>
<dbReference type="SUPFAM" id="SSF50998">
    <property type="entry name" value="Quinoprotein alcohol dehydrogenase-like"/>
    <property type="match status" value="1"/>
</dbReference>
<accession>A0A381W4N6</accession>
<dbReference type="InterPro" id="IPR011047">
    <property type="entry name" value="Quinoprotein_ADH-like_sf"/>
</dbReference>
<reference evidence="2" key="1">
    <citation type="submission" date="2018-05" db="EMBL/GenBank/DDBJ databases">
        <authorList>
            <person name="Lanie J.A."/>
            <person name="Ng W.-L."/>
            <person name="Kazmierczak K.M."/>
            <person name="Andrzejewski T.M."/>
            <person name="Davidsen T.M."/>
            <person name="Wayne K.J."/>
            <person name="Tettelin H."/>
            <person name="Glass J.I."/>
            <person name="Rusch D."/>
            <person name="Podicherti R."/>
            <person name="Tsui H.-C.T."/>
            <person name="Winkler M.E."/>
        </authorList>
    </citation>
    <scope>NUCLEOTIDE SEQUENCE</scope>
</reference>
<dbReference type="Gene3D" id="2.130.10.10">
    <property type="entry name" value="YVTN repeat-like/Quinoprotein amine dehydrogenase"/>
    <property type="match status" value="2"/>
</dbReference>